<gene>
    <name evidence="6" type="primary">sigW_7</name>
    <name evidence="6" type="ORF">Q31b_32830</name>
</gene>
<dbReference type="PANTHER" id="PTHR30385:SF8">
    <property type="entry name" value="RNA POLYMERASE SIGMA-E FACTOR"/>
    <property type="match status" value="1"/>
</dbReference>
<dbReference type="NCBIfam" id="TIGR02984">
    <property type="entry name" value="Sig-70_plancto1"/>
    <property type="match status" value="1"/>
</dbReference>
<proteinExistence type="predicted"/>
<dbReference type="PANTHER" id="PTHR30385">
    <property type="entry name" value="SIGMA FACTOR F FLAGELLAR"/>
    <property type="match status" value="1"/>
</dbReference>
<dbReference type="Pfam" id="PF07638">
    <property type="entry name" value="Sigma70_ECF"/>
    <property type="match status" value="1"/>
</dbReference>
<sequence length="231" mass="26341">MDWPGGAFREIAMSSDVKKTPCAARSVEQMIAKVRDGNAESLGDLLQLYQDYLAILASTQLDHRLRRRMSTSDLVQETMLAAHRDFAQFRGNSEGELMAWLRQILSNCLSHAVEKHVHAKKRDLRREVALDAMVKRLDDSMARLSHLATDKAARPSEVMMRRELAAELSDQLAKLKDSYRDVIVYRNMQGLSFDEIAERMEIKSGAARMLWVRAIAKFKEVCQMNENGDKI</sequence>
<dbReference type="GO" id="GO:0003677">
    <property type="term" value="F:DNA binding"/>
    <property type="evidence" value="ECO:0007669"/>
    <property type="project" value="UniProtKB-KW"/>
</dbReference>
<dbReference type="InterPro" id="IPR053812">
    <property type="entry name" value="HTH_Sigma70_ECF-like"/>
</dbReference>
<accession>A0A5C6DVI9</accession>
<keyword evidence="7" id="KW-1185">Reference proteome</keyword>
<evidence type="ECO:0000256" key="1">
    <source>
        <dbReference type="ARBA" id="ARBA00023015"/>
    </source>
</evidence>
<dbReference type="Proteomes" id="UP000315471">
    <property type="component" value="Unassembled WGS sequence"/>
</dbReference>
<evidence type="ECO:0000256" key="2">
    <source>
        <dbReference type="ARBA" id="ARBA00023082"/>
    </source>
</evidence>
<evidence type="ECO:0000313" key="6">
    <source>
        <dbReference type="EMBL" id="TWU39967.1"/>
    </source>
</evidence>
<dbReference type="Gene3D" id="1.10.10.10">
    <property type="entry name" value="Winged helix-like DNA-binding domain superfamily/Winged helix DNA-binding domain"/>
    <property type="match status" value="1"/>
</dbReference>
<keyword evidence="2" id="KW-0731">Sigma factor</keyword>
<dbReference type="NCBIfam" id="TIGR02937">
    <property type="entry name" value="sigma70-ECF"/>
    <property type="match status" value="1"/>
</dbReference>
<dbReference type="InterPro" id="IPR013324">
    <property type="entry name" value="RNA_pol_sigma_r3/r4-like"/>
</dbReference>
<evidence type="ECO:0000256" key="4">
    <source>
        <dbReference type="ARBA" id="ARBA00023163"/>
    </source>
</evidence>
<dbReference type="GO" id="GO:0016987">
    <property type="term" value="F:sigma factor activity"/>
    <property type="evidence" value="ECO:0007669"/>
    <property type="project" value="UniProtKB-KW"/>
</dbReference>
<comment type="caution">
    <text evidence="6">The sequence shown here is derived from an EMBL/GenBank/DDBJ whole genome shotgun (WGS) entry which is preliminary data.</text>
</comment>
<organism evidence="6 7">
    <name type="scientific">Novipirellula aureliae</name>
    <dbReference type="NCBI Taxonomy" id="2527966"/>
    <lineage>
        <taxon>Bacteria</taxon>
        <taxon>Pseudomonadati</taxon>
        <taxon>Planctomycetota</taxon>
        <taxon>Planctomycetia</taxon>
        <taxon>Pirellulales</taxon>
        <taxon>Pirellulaceae</taxon>
        <taxon>Novipirellula</taxon>
    </lineage>
</organism>
<dbReference type="InterPro" id="IPR013325">
    <property type="entry name" value="RNA_pol_sigma_r2"/>
</dbReference>
<reference evidence="6 7" key="1">
    <citation type="submission" date="2019-02" db="EMBL/GenBank/DDBJ databases">
        <title>Deep-cultivation of Planctomycetes and their phenomic and genomic characterization uncovers novel biology.</title>
        <authorList>
            <person name="Wiegand S."/>
            <person name="Jogler M."/>
            <person name="Boedeker C."/>
            <person name="Pinto D."/>
            <person name="Vollmers J."/>
            <person name="Rivas-Marin E."/>
            <person name="Kohn T."/>
            <person name="Peeters S.H."/>
            <person name="Heuer A."/>
            <person name="Rast P."/>
            <person name="Oberbeckmann S."/>
            <person name="Bunk B."/>
            <person name="Jeske O."/>
            <person name="Meyerdierks A."/>
            <person name="Storesund J.E."/>
            <person name="Kallscheuer N."/>
            <person name="Luecker S."/>
            <person name="Lage O.M."/>
            <person name="Pohl T."/>
            <person name="Merkel B.J."/>
            <person name="Hornburger P."/>
            <person name="Mueller R.-W."/>
            <person name="Bruemmer F."/>
            <person name="Labrenz M."/>
            <person name="Spormann A.M."/>
            <person name="Op Den Camp H."/>
            <person name="Overmann J."/>
            <person name="Amann R."/>
            <person name="Jetten M.S.M."/>
            <person name="Mascher T."/>
            <person name="Medema M.H."/>
            <person name="Devos D.P."/>
            <person name="Kaster A.-K."/>
            <person name="Ovreas L."/>
            <person name="Rohde M."/>
            <person name="Galperin M.Y."/>
            <person name="Jogler C."/>
        </authorList>
    </citation>
    <scope>NUCLEOTIDE SEQUENCE [LARGE SCALE GENOMIC DNA]</scope>
    <source>
        <strain evidence="6 7">Q31b</strain>
    </source>
</reference>
<protein>
    <submittedName>
        <fullName evidence="6">ECF RNA polymerase sigma factor SigW</fullName>
    </submittedName>
</protein>
<dbReference type="InterPro" id="IPR014326">
    <property type="entry name" value="RNA_pol_sigma-70_Plancto"/>
</dbReference>
<dbReference type="GO" id="GO:0006352">
    <property type="term" value="P:DNA-templated transcription initiation"/>
    <property type="evidence" value="ECO:0007669"/>
    <property type="project" value="InterPro"/>
</dbReference>
<evidence type="ECO:0000256" key="3">
    <source>
        <dbReference type="ARBA" id="ARBA00023125"/>
    </source>
</evidence>
<feature type="domain" description="RNA polymerase sigma-70 ECF-like HTH" evidence="5">
    <location>
        <begin position="25"/>
        <end position="218"/>
    </location>
</feature>
<name>A0A5C6DVI9_9BACT</name>
<dbReference type="AlphaFoldDB" id="A0A5C6DVI9"/>
<dbReference type="Gene3D" id="1.10.1740.10">
    <property type="match status" value="1"/>
</dbReference>
<keyword evidence="3" id="KW-0238">DNA-binding</keyword>
<dbReference type="InterPro" id="IPR014284">
    <property type="entry name" value="RNA_pol_sigma-70_dom"/>
</dbReference>
<keyword evidence="4" id="KW-0804">Transcription</keyword>
<keyword evidence="1" id="KW-0805">Transcription regulation</keyword>
<dbReference type="SUPFAM" id="SSF88659">
    <property type="entry name" value="Sigma3 and sigma4 domains of RNA polymerase sigma factors"/>
    <property type="match status" value="1"/>
</dbReference>
<evidence type="ECO:0000313" key="7">
    <source>
        <dbReference type="Proteomes" id="UP000315471"/>
    </source>
</evidence>
<dbReference type="InterPro" id="IPR036388">
    <property type="entry name" value="WH-like_DNA-bd_sf"/>
</dbReference>
<evidence type="ECO:0000259" key="5">
    <source>
        <dbReference type="Pfam" id="PF07638"/>
    </source>
</evidence>
<dbReference type="SUPFAM" id="SSF88946">
    <property type="entry name" value="Sigma2 domain of RNA polymerase sigma factors"/>
    <property type="match status" value="1"/>
</dbReference>
<dbReference type="EMBL" id="SJPY01000005">
    <property type="protein sequence ID" value="TWU39967.1"/>
    <property type="molecule type" value="Genomic_DNA"/>
</dbReference>